<dbReference type="AlphaFoldDB" id="A0A0E9VKT8"/>
<name>A0A0E9VKT8_ANGAN</name>
<dbReference type="EMBL" id="GBXM01030547">
    <property type="protein sequence ID" value="JAH78030.1"/>
    <property type="molecule type" value="Transcribed_RNA"/>
</dbReference>
<accession>A0A0E9VKT8</accession>
<sequence length="42" mass="4894">MVKKGKTRKVKQTNSSHKHKAHPVYLNCQQLKCEWCSIPSIQ</sequence>
<proteinExistence type="predicted"/>
<reference evidence="1" key="1">
    <citation type="submission" date="2014-11" db="EMBL/GenBank/DDBJ databases">
        <authorList>
            <person name="Amaro Gonzalez C."/>
        </authorList>
    </citation>
    <scope>NUCLEOTIDE SEQUENCE</scope>
</reference>
<organism evidence="1">
    <name type="scientific">Anguilla anguilla</name>
    <name type="common">European freshwater eel</name>
    <name type="synonym">Muraena anguilla</name>
    <dbReference type="NCBI Taxonomy" id="7936"/>
    <lineage>
        <taxon>Eukaryota</taxon>
        <taxon>Metazoa</taxon>
        <taxon>Chordata</taxon>
        <taxon>Craniata</taxon>
        <taxon>Vertebrata</taxon>
        <taxon>Euteleostomi</taxon>
        <taxon>Actinopterygii</taxon>
        <taxon>Neopterygii</taxon>
        <taxon>Teleostei</taxon>
        <taxon>Anguilliformes</taxon>
        <taxon>Anguillidae</taxon>
        <taxon>Anguilla</taxon>
    </lineage>
</organism>
<protein>
    <submittedName>
        <fullName evidence="1">Uncharacterized protein</fullName>
    </submittedName>
</protein>
<reference evidence="1" key="2">
    <citation type="journal article" date="2015" name="Fish Shellfish Immunol.">
        <title>Early steps in the European eel (Anguilla anguilla)-Vibrio vulnificus interaction in the gills: Role of the RtxA13 toxin.</title>
        <authorList>
            <person name="Callol A."/>
            <person name="Pajuelo D."/>
            <person name="Ebbesson L."/>
            <person name="Teles M."/>
            <person name="MacKenzie S."/>
            <person name="Amaro C."/>
        </authorList>
    </citation>
    <scope>NUCLEOTIDE SEQUENCE</scope>
</reference>
<evidence type="ECO:0000313" key="1">
    <source>
        <dbReference type="EMBL" id="JAH78030.1"/>
    </source>
</evidence>